<dbReference type="InterPro" id="IPR016156">
    <property type="entry name" value="FAD/NAD-linked_Rdtase_dimer_sf"/>
</dbReference>
<dbReference type="PRINTS" id="PR00411">
    <property type="entry name" value="PNDRDTASEI"/>
</dbReference>
<evidence type="ECO:0000256" key="7">
    <source>
        <dbReference type="ARBA" id="ARBA00023284"/>
    </source>
</evidence>
<feature type="binding site" evidence="8">
    <location>
        <position position="348"/>
    </location>
    <ligand>
        <name>FAD</name>
        <dbReference type="ChEBI" id="CHEBI:57692"/>
    </ligand>
</feature>
<evidence type="ECO:0000313" key="14">
    <source>
        <dbReference type="EMBL" id="NCJ08120.1"/>
    </source>
</evidence>
<keyword evidence="15" id="KW-1185">Reference proteome</keyword>
<sequence>MSPSQVGRPTEPVTVLPLDSHNQTLVSHVHPADWVNPMPTETYDLVVIGAGTAGLVVAAGAAGLGIGLKIALIEKHLMGGDCLNVGCVPSKCIIRSSRVVGELWDAKDYGVRIPDAIEVDFAAVMERMRRLRAGISHHDSAQRFKKLGIDVFLGQGRFGSPTTLEVGGQTLRFKKAVIATGARAAQPEIQGLETAGFLTNETVFSLTERPRRLAVIGGGPIGCELAQAFRRLGCEVVVLHRGHHLLNKEDAEAAEIVQQRFEREGIRLVLGCQMERVERTPAGKTLYFQCQGDGLSIAVDEILVGAGRAPNVEGLNLEAAGVVYDPRRGVTVNDYLQTTNPKIYGAGDICMDWKFTHAADAAARIVIKNTLFSPWGLGRSKLSALTMPWVTFTDPEVAHVGLSEADAQEQGLSINTILIPLSQVDRAIADGETEGFFKIHHKKGSDQIVGATIVARHAGEMISEVTTAMVGKLGLSALSGVIHPYPTQAEGIKKAADLYRRTLLTPRTRWLLSWLARFS</sequence>
<comment type="cofactor">
    <cofactor evidence="8">
        <name>FAD</name>
        <dbReference type="ChEBI" id="CHEBI:57692"/>
    </cofactor>
    <text evidence="8">Binds 1 FAD per subunit.</text>
</comment>
<feature type="binding site" evidence="8">
    <location>
        <position position="156"/>
    </location>
    <ligand>
        <name>FAD</name>
        <dbReference type="ChEBI" id="CHEBI:57692"/>
    </ligand>
</feature>
<feature type="domain" description="FAD/NAD(P)-binding" evidence="13">
    <location>
        <begin position="43"/>
        <end position="361"/>
    </location>
</feature>
<dbReference type="PRINTS" id="PR00368">
    <property type="entry name" value="FADPNR"/>
</dbReference>
<keyword evidence="11" id="KW-0472">Membrane</keyword>
<feature type="binding site" evidence="8">
    <location>
        <position position="307"/>
    </location>
    <ligand>
        <name>NAD(+)</name>
        <dbReference type="ChEBI" id="CHEBI:57540"/>
    </ligand>
</feature>
<dbReference type="Gene3D" id="3.30.390.30">
    <property type="match status" value="1"/>
</dbReference>
<dbReference type="GO" id="GO:0003955">
    <property type="term" value="F:NAD(P)H dehydrogenase (quinone) activity"/>
    <property type="evidence" value="ECO:0007669"/>
    <property type="project" value="TreeGrafter"/>
</dbReference>
<feature type="binding site" evidence="8">
    <location>
        <begin position="217"/>
        <end position="224"/>
    </location>
    <ligand>
        <name>NAD(+)</name>
        <dbReference type="ChEBI" id="CHEBI:57540"/>
    </ligand>
</feature>
<dbReference type="FunFam" id="3.50.50.60:FF:000379">
    <property type="entry name" value="Mercuric reductase"/>
    <property type="match status" value="1"/>
</dbReference>
<dbReference type="PANTHER" id="PTHR43014:SF2">
    <property type="entry name" value="MERCURIC REDUCTASE"/>
    <property type="match status" value="1"/>
</dbReference>
<keyword evidence="8" id="KW-0520">NAD</keyword>
<keyword evidence="6" id="KW-1015">Disulfide bond</keyword>
<keyword evidence="7 10" id="KW-0676">Redox-active center</keyword>
<organism evidence="14 15">
    <name type="scientific">Petrachloros mirabilis ULC683</name>
    <dbReference type="NCBI Taxonomy" id="2781853"/>
    <lineage>
        <taxon>Bacteria</taxon>
        <taxon>Bacillati</taxon>
        <taxon>Cyanobacteriota</taxon>
        <taxon>Cyanophyceae</taxon>
        <taxon>Synechococcales</taxon>
        <taxon>Petrachlorosaceae</taxon>
        <taxon>Petrachloros</taxon>
        <taxon>Petrachloros mirabilis</taxon>
    </lineage>
</organism>
<accession>A0A8K2A9K2</accession>
<dbReference type="SUPFAM" id="SSF51905">
    <property type="entry name" value="FAD/NAD(P)-binding domain"/>
    <property type="match status" value="1"/>
</dbReference>
<evidence type="ECO:0000259" key="12">
    <source>
        <dbReference type="Pfam" id="PF02852"/>
    </source>
</evidence>
<evidence type="ECO:0000256" key="4">
    <source>
        <dbReference type="ARBA" id="ARBA00022857"/>
    </source>
</evidence>
<dbReference type="NCBIfam" id="NF004991">
    <property type="entry name" value="PRK06370.1-3"/>
    <property type="match status" value="1"/>
</dbReference>
<dbReference type="RefSeq" id="WP_161826596.1">
    <property type="nucleotide sequence ID" value="NZ_WVIC01000041.1"/>
</dbReference>
<keyword evidence="2 10" id="KW-0285">Flavoprotein</keyword>
<dbReference type="InterPro" id="IPR012999">
    <property type="entry name" value="Pyr_OxRdtase_I_AS"/>
</dbReference>
<dbReference type="InterPro" id="IPR004099">
    <property type="entry name" value="Pyr_nucl-diS_OxRdtase_dimer"/>
</dbReference>
<dbReference type="PROSITE" id="PS00076">
    <property type="entry name" value="PYRIDINE_REDOX_1"/>
    <property type="match status" value="1"/>
</dbReference>
<evidence type="ECO:0000256" key="5">
    <source>
        <dbReference type="ARBA" id="ARBA00023002"/>
    </source>
</evidence>
<dbReference type="Pfam" id="PF07992">
    <property type="entry name" value="Pyr_redox_2"/>
    <property type="match status" value="1"/>
</dbReference>
<dbReference type="InterPro" id="IPR001100">
    <property type="entry name" value="Pyr_nuc-diS_OxRdtase"/>
</dbReference>
<dbReference type="InterPro" id="IPR023753">
    <property type="entry name" value="FAD/NAD-binding_dom"/>
</dbReference>
<keyword evidence="3 8" id="KW-0274">FAD</keyword>
<name>A0A8K2A9K2_9CYAN</name>
<evidence type="ECO:0000256" key="2">
    <source>
        <dbReference type="ARBA" id="ARBA00022630"/>
    </source>
</evidence>
<dbReference type="GO" id="GO:0050660">
    <property type="term" value="F:flavin adenine dinucleotide binding"/>
    <property type="evidence" value="ECO:0007669"/>
    <property type="project" value="TreeGrafter"/>
</dbReference>
<evidence type="ECO:0000256" key="6">
    <source>
        <dbReference type="ARBA" id="ARBA00023157"/>
    </source>
</evidence>
<dbReference type="Pfam" id="PF02852">
    <property type="entry name" value="Pyr_redox_dim"/>
    <property type="match status" value="1"/>
</dbReference>
<feature type="transmembrane region" description="Helical" evidence="11">
    <location>
        <begin position="45"/>
        <end position="68"/>
    </location>
</feature>
<protein>
    <submittedName>
        <fullName evidence="14">FAD-containing oxidoreductase</fullName>
    </submittedName>
</protein>
<dbReference type="Gene3D" id="3.50.50.60">
    <property type="entry name" value="FAD/NAD(P)-binding domain"/>
    <property type="match status" value="2"/>
</dbReference>
<reference evidence="14" key="1">
    <citation type="submission" date="2019-12" db="EMBL/GenBank/DDBJ databases">
        <title>High-Quality draft genome sequences of three cyanobacteria isolated from the limestone walls of the Old Cathedral of Coimbra.</title>
        <authorList>
            <person name="Tiago I."/>
            <person name="Soares F."/>
            <person name="Portugal A."/>
        </authorList>
    </citation>
    <scope>NUCLEOTIDE SEQUENCE [LARGE SCALE GENOMIC DNA]</scope>
    <source>
        <strain evidence="14">C</strain>
    </source>
</reference>
<keyword evidence="5 10" id="KW-0560">Oxidoreductase</keyword>
<evidence type="ECO:0000256" key="8">
    <source>
        <dbReference type="PIRSR" id="PIRSR000350-3"/>
    </source>
</evidence>
<dbReference type="EMBL" id="WVIC01000041">
    <property type="protein sequence ID" value="NCJ08120.1"/>
    <property type="molecule type" value="Genomic_DNA"/>
</dbReference>
<proteinExistence type="inferred from homology"/>
<evidence type="ECO:0000256" key="9">
    <source>
        <dbReference type="PIRSR" id="PIRSR000350-4"/>
    </source>
</evidence>
<dbReference type="GO" id="GO:0016668">
    <property type="term" value="F:oxidoreductase activity, acting on a sulfur group of donors, NAD(P) as acceptor"/>
    <property type="evidence" value="ECO:0007669"/>
    <property type="project" value="InterPro"/>
</dbReference>
<keyword evidence="4" id="KW-0521">NADP</keyword>
<feature type="domain" description="Pyridine nucleotide-disulphide oxidoreductase dimerisation" evidence="12">
    <location>
        <begin position="387"/>
        <end position="496"/>
    </location>
</feature>
<dbReference type="FunFam" id="3.30.390.30:FF:000001">
    <property type="entry name" value="Dihydrolipoyl dehydrogenase"/>
    <property type="match status" value="1"/>
</dbReference>
<keyword evidence="11" id="KW-1133">Transmembrane helix</keyword>
<keyword evidence="8" id="KW-0547">Nucleotide-binding</keyword>
<evidence type="ECO:0000256" key="10">
    <source>
        <dbReference type="RuleBase" id="RU003691"/>
    </source>
</evidence>
<dbReference type="PANTHER" id="PTHR43014">
    <property type="entry name" value="MERCURIC REDUCTASE"/>
    <property type="match status" value="1"/>
</dbReference>
<evidence type="ECO:0000259" key="13">
    <source>
        <dbReference type="Pfam" id="PF07992"/>
    </source>
</evidence>
<evidence type="ECO:0000313" key="15">
    <source>
        <dbReference type="Proteomes" id="UP000607397"/>
    </source>
</evidence>
<evidence type="ECO:0000256" key="3">
    <source>
        <dbReference type="ARBA" id="ARBA00022827"/>
    </source>
</evidence>
<dbReference type="SUPFAM" id="SSF55424">
    <property type="entry name" value="FAD/NAD-linked reductases, dimerisation (C-terminal) domain"/>
    <property type="match status" value="1"/>
</dbReference>
<dbReference type="PIRSF" id="PIRSF000350">
    <property type="entry name" value="Mercury_reductase_MerA"/>
    <property type="match status" value="1"/>
</dbReference>
<feature type="disulfide bond" description="Redox-active" evidence="9">
    <location>
        <begin position="82"/>
        <end position="87"/>
    </location>
</feature>
<gene>
    <name evidence="14" type="ORF">GS597_16725</name>
</gene>
<evidence type="ECO:0000256" key="11">
    <source>
        <dbReference type="SAM" id="Phobius"/>
    </source>
</evidence>
<dbReference type="InterPro" id="IPR036188">
    <property type="entry name" value="FAD/NAD-bd_sf"/>
</dbReference>
<feature type="binding site" evidence="8">
    <location>
        <position position="91"/>
    </location>
    <ligand>
        <name>FAD</name>
        <dbReference type="ChEBI" id="CHEBI:57692"/>
    </ligand>
</feature>
<comment type="caution">
    <text evidence="14">The sequence shown here is derived from an EMBL/GenBank/DDBJ whole genome shotgun (WGS) entry which is preliminary data.</text>
</comment>
<dbReference type="AlphaFoldDB" id="A0A8K2A9K2"/>
<dbReference type="Proteomes" id="UP000607397">
    <property type="component" value="Unassembled WGS sequence"/>
</dbReference>
<keyword evidence="11" id="KW-0812">Transmembrane</keyword>
<evidence type="ECO:0000256" key="1">
    <source>
        <dbReference type="ARBA" id="ARBA00007532"/>
    </source>
</evidence>
<comment type="similarity">
    <text evidence="1 10">Belongs to the class-I pyridine nucleotide-disulfide oxidoreductase family.</text>
</comment>